<sequence>MQDPPAHILKINGGKLEDRILENFLNEVQAVCILVNTKVLSQDFAEPGFVWVLTHVKKNPEIMAYVEFAQKKNYGYYSWGEISMYESKPYRRKIEYNTKIGFQDKFQLKNVDSNSDKWKTLYHQYLENYRKSDEIKKFT</sequence>
<dbReference type="InterPro" id="IPR024321">
    <property type="entry name" value="Prot_Inh_falstatin"/>
</dbReference>
<dbReference type="Pfam" id="PF12628">
    <property type="entry name" value="Inhibitor_I71"/>
    <property type="match status" value="1"/>
</dbReference>
<evidence type="ECO:0000313" key="1">
    <source>
        <dbReference type="EMBL" id="EPA06271.1"/>
    </source>
</evidence>
<accession>S2EA30</accession>
<dbReference type="AlphaFoldDB" id="S2EA30"/>
<dbReference type="EMBL" id="AHJG01000081">
    <property type="protein sequence ID" value="EPA06271.1"/>
    <property type="molecule type" value="Genomic_DNA"/>
</dbReference>
<reference evidence="1 2" key="1">
    <citation type="journal article" date="2012" name="J. Bacteriol.">
        <title>Genome Sequence of "Candidatus Nitrosoarchaeum limnia" BG20, a Low-Salinity Ammonia-Oxidizing Archaeon from the San Francisco Bay Estuary.</title>
        <authorList>
            <person name="Mosier A.C."/>
            <person name="Allen E.E."/>
            <person name="Kim M."/>
            <person name="Ferriera S."/>
            <person name="Francis C.A."/>
        </authorList>
    </citation>
    <scope>NUCLEOTIDE SEQUENCE [LARGE SCALE GENOMIC DNA]</scope>
    <source>
        <strain evidence="1 2">BG20</strain>
    </source>
</reference>
<proteinExistence type="predicted"/>
<gene>
    <name evidence="1" type="ORF">BG20_I2503</name>
</gene>
<name>S2EA30_9ARCH</name>
<dbReference type="Proteomes" id="UP000014065">
    <property type="component" value="Unassembled WGS sequence"/>
</dbReference>
<evidence type="ECO:0000313" key="2">
    <source>
        <dbReference type="Proteomes" id="UP000014065"/>
    </source>
</evidence>
<organism evidence="1 2">
    <name type="scientific">Candidatus Nitrosarchaeum limnium BG20</name>
    <dbReference type="NCBI Taxonomy" id="859192"/>
    <lineage>
        <taxon>Archaea</taxon>
        <taxon>Nitrososphaerota</taxon>
        <taxon>Nitrososphaeria</taxon>
        <taxon>Nitrosopumilales</taxon>
        <taxon>Nitrosopumilaceae</taxon>
        <taxon>Nitrosarchaeum</taxon>
    </lineage>
</organism>
<keyword evidence="2" id="KW-1185">Reference proteome</keyword>
<protein>
    <submittedName>
        <fullName evidence="1">Uncharacterized protein</fullName>
    </submittedName>
</protein>
<comment type="caution">
    <text evidence="1">The sequence shown here is derived from an EMBL/GenBank/DDBJ whole genome shotgun (WGS) entry which is preliminary data.</text>
</comment>